<evidence type="ECO:0000256" key="5">
    <source>
        <dbReference type="ARBA" id="ARBA00022490"/>
    </source>
</evidence>
<dbReference type="SUPFAM" id="SSF55729">
    <property type="entry name" value="Acyl-CoA N-acyltransferases (Nat)"/>
    <property type="match status" value="1"/>
</dbReference>
<dbReference type="InterPro" id="IPR000182">
    <property type="entry name" value="GNAT_dom"/>
</dbReference>
<dbReference type="Gene3D" id="3.40.47.10">
    <property type="match status" value="2"/>
</dbReference>
<accession>A0A017T7M3</accession>
<dbReference type="Gene3D" id="3.30.559.30">
    <property type="entry name" value="Nonribosomal peptide synthetase, condensation domain"/>
    <property type="match status" value="1"/>
</dbReference>
<dbReference type="eggNOG" id="COG1020">
    <property type="taxonomic scope" value="Bacteria"/>
</dbReference>
<feature type="active site" description="Proton donor; for dehydratase activity" evidence="11">
    <location>
        <position position="1663"/>
    </location>
</feature>
<dbReference type="SUPFAM" id="SSF53335">
    <property type="entry name" value="S-adenosyl-L-methionine-dependent methyltransferases"/>
    <property type="match status" value="1"/>
</dbReference>
<dbReference type="Gene3D" id="3.40.50.720">
    <property type="entry name" value="NAD(P)-binding Rossmann-like Domain"/>
    <property type="match status" value="2"/>
</dbReference>
<dbReference type="Pfam" id="PF22336">
    <property type="entry name" value="RhiE-like_linker"/>
    <property type="match status" value="2"/>
</dbReference>
<feature type="domain" description="Carrier" evidence="13">
    <location>
        <begin position="5065"/>
        <end position="5140"/>
    </location>
</feature>
<comment type="caution">
    <text evidence="17">The sequence shown here is derived from an EMBL/GenBank/DDBJ whole genome shotgun (WGS) entry which is preliminary data.</text>
</comment>
<dbReference type="eggNOG" id="COG3321">
    <property type="taxonomic scope" value="Bacteria"/>
</dbReference>
<dbReference type="InterPro" id="IPR020841">
    <property type="entry name" value="PKS_Beta-ketoAc_synthase_dom"/>
</dbReference>
<evidence type="ECO:0000259" key="13">
    <source>
        <dbReference type="PROSITE" id="PS50075"/>
    </source>
</evidence>
<dbReference type="Gene3D" id="3.30.300.30">
    <property type="match status" value="1"/>
</dbReference>
<dbReference type="InterPro" id="IPR020806">
    <property type="entry name" value="PKS_PP-bd"/>
</dbReference>
<dbReference type="CDD" id="cd12116">
    <property type="entry name" value="A_NRPS_Ta1_like"/>
    <property type="match status" value="1"/>
</dbReference>
<comment type="function">
    <text evidence="10">Involved in production of the polyketide antibiotic thailandamide.</text>
</comment>
<dbReference type="SUPFAM" id="SSF47336">
    <property type="entry name" value="ACP-like"/>
    <property type="match status" value="5"/>
</dbReference>
<dbReference type="FunFam" id="3.40.50.980:FF:000001">
    <property type="entry name" value="Non-ribosomal peptide synthetase"/>
    <property type="match status" value="1"/>
</dbReference>
<dbReference type="Gene3D" id="3.40.630.30">
    <property type="match status" value="1"/>
</dbReference>
<dbReference type="InterPro" id="IPR029058">
    <property type="entry name" value="AB_hydrolase_fold"/>
</dbReference>
<keyword evidence="6" id="KW-0597">Phosphoprotein</keyword>
<dbReference type="FunFam" id="2.30.38.10:FF:000001">
    <property type="entry name" value="Non-ribosomal peptide synthetase PvdI"/>
    <property type="match status" value="1"/>
</dbReference>
<feature type="region of interest" description="C-terminal hotdog fold" evidence="11">
    <location>
        <begin position="1602"/>
        <end position="1748"/>
    </location>
</feature>
<dbReference type="SMART" id="SM00822">
    <property type="entry name" value="PKS_KR"/>
    <property type="match status" value="2"/>
</dbReference>
<dbReference type="FunFam" id="3.40.50.12780:FF:000012">
    <property type="entry name" value="Non-ribosomal peptide synthetase"/>
    <property type="match status" value="1"/>
</dbReference>
<dbReference type="InterPro" id="IPR016181">
    <property type="entry name" value="Acyl_CoA_acyltransferase"/>
</dbReference>
<evidence type="ECO:0000259" key="14">
    <source>
        <dbReference type="PROSITE" id="PS51186"/>
    </source>
</evidence>
<dbReference type="Gene3D" id="1.10.1240.100">
    <property type="match status" value="1"/>
</dbReference>
<dbReference type="Gene3D" id="2.30.38.10">
    <property type="entry name" value="Luciferase, Domain 3"/>
    <property type="match status" value="1"/>
</dbReference>
<keyword evidence="5" id="KW-0963">Cytoplasm</keyword>
<dbReference type="Pfam" id="PF21089">
    <property type="entry name" value="PKS_DH_N"/>
    <property type="match status" value="2"/>
</dbReference>
<dbReference type="GO" id="GO:0005737">
    <property type="term" value="C:cytoplasm"/>
    <property type="evidence" value="ECO:0007669"/>
    <property type="project" value="UniProtKB-SubCell"/>
</dbReference>
<dbReference type="SUPFAM" id="SSF56801">
    <property type="entry name" value="Acetyl-CoA synthetase-like"/>
    <property type="match status" value="1"/>
</dbReference>
<dbReference type="InterPro" id="IPR049552">
    <property type="entry name" value="PKS_DH_N"/>
</dbReference>
<dbReference type="InterPro" id="IPR045851">
    <property type="entry name" value="AMP-bd_C_sf"/>
</dbReference>
<dbReference type="GO" id="GO:0006633">
    <property type="term" value="P:fatty acid biosynthetic process"/>
    <property type="evidence" value="ECO:0007669"/>
    <property type="project" value="InterPro"/>
</dbReference>
<protein>
    <submittedName>
        <fullName evidence="17">Long-chain-fatty-acid--CoA ligase</fullName>
    </submittedName>
</protein>
<dbReference type="SUPFAM" id="SSF51735">
    <property type="entry name" value="NAD(P)-binding Rossmann-fold domains"/>
    <property type="match status" value="3"/>
</dbReference>
<feature type="active site" description="Proton acceptor; for dehydratase activity" evidence="11">
    <location>
        <position position="1495"/>
    </location>
</feature>
<dbReference type="FunFam" id="3.30.300.30:FF:000010">
    <property type="entry name" value="Enterobactin synthetase component F"/>
    <property type="match status" value="1"/>
</dbReference>
<dbReference type="InterPro" id="IPR049490">
    <property type="entry name" value="C883_1060-like_KR_N"/>
</dbReference>
<dbReference type="PROSITE" id="PS00012">
    <property type="entry name" value="PHOSPHOPANTETHEINE"/>
    <property type="match status" value="1"/>
</dbReference>
<evidence type="ECO:0000256" key="11">
    <source>
        <dbReference type="PROSITE-ProRule" id="PRU01363"/>
    </source>
</evidence>
<dbReference type="InterPro" id="IPR020845">
    <property type="entry name" value="AMP-binding_CS"/>
</dbReference>
<dbReference type="SUPFAM" id="SSF53901">
    <property type="entry name" value="Thiolase-like"/>
    <property type="match status" value="2"/>
</dbReference>
<dbReference type="Pfam" id="PF08659">
    <property type="entry name" value="KR"/>
    <property type="match status" value="2"/>
</dbReference>
<dbReference type="Pfam" id="PF00109">
    <property type="entry name" value="ketoacyl-synt"/>
    <property type="match status" value="2"/>
</dbReference>
<evidence type="ECO:0000256" key="7">
    <source>
        <dbReference type="ARBA" id="ARBA00022679"/>
    </source>
</evidence>
<dbReference type="InterPro" id="IPR054514">
    <property type="entry name" value="RhiE-like_linker"/>
</dbReference>
<dbReference type="GO" id="GO:0004312">
    <property type="term" value="F:fatty acid synthase activity"/>
    <property type="evidence" value="ECO:0007669"/>
    <property type="project" value="TreeGrafter"/>
</dbReference>
<dbReference type="CDD" id="cd00833">
    <property type="entry name" value="PKS"/>
    <property type="match status" value="2"/>
</dbReference>
<keyword evidence="17" id="KW-0436">Ligase</keyword>
<feature type="domain" description="Carrier" evidence="13">
    <location>
        <begin position="2318"/>
        <end position="2394"/>
    </location>
</feature>
<dbReference type="Pfam" id="PF02801">
    <property type="entry name" value="Ketoacyl-synt_C"/>
    <property type="match status" value="2"/>
</dbReference>
<dbReference type="Proteomes" id="UP000019678">
    <property type="component" value="Unassembled WGS sequence"/>
</dbReference>
<keyword evidence="18" id="KW-1185">Reference proteome</keyword>
<dbReference type="Pfam" id="PF13193">
    <property type="entry name" value="AMP-binding_C"/>
    <property type="match status" value="1"/>
</dbReference>
<evidence type="ECO:0000313" key="17">
    <source>
        <dbReference type="EMBL" id="EYF04556.1"/>
    </source>
</evidence>
<feature type="region of interest" description="Disordered" evidence="12">
    <location>
        <begin position="5144"/>
        <end position="5165"/>
    </location>
</feature>
<dbReference type="CDD" id="cd08953">
    <property type="entry name" value="KR_2_SDR_x"/>
    <property type="match status" value="1"/>
</dbReference>
<dbReference type="PANTHER" id="PTHR43775">
    <property type="entry name" value="FATTY ACID SYNTHASE"/>
    <property type="match status" value="1"/>
</dbReference>
<dbReference type="Pfam" id="PF23525">
    <property type="entry name" value="Methyltransf_36"/>
    <property type="match status" value="1"/>
</dbReference>
<dbReference type="Pfam" id="PF00668">
    <property type="entry name" value="Condensation"/>
    <property type="match status" value="1"/>
</dbReference>
<dbReference type="Pfam" id="PF00550">
    <property type="entry name" value="PP-binding"/>
    <property type="match status" value="5"/>
</dbReference>
<evidence type="ECO:0000256" key="1">
    <source>
        <dbReference type="ARBA" id="ARBA00001957"/>
    </source>
</evidence>
<dbReference type="GO" id="GO:0044550">
    <property type="term" value="P:secondary metabolite biosynthetic process"/>
    <property type="evidence" value="ECO:0007669"/>
    <property type="project" value="UniProtKB-ARBA"/>
</dbReference>
<dbReference type="FunFam" id="3.40.47.10:FF:000019">
    <property type="entry name" value="Polyketide synthase type I"/>
    <property type="match status" value="2"/>
</dbReference>
<dbReference type="SMART" id="SM01294">
    <property type="entry name" value="PKS_PP_betabranch"/>
    <property type="match status" value="1"/>
</dbReference>
<dbReference type="Gene3D" id="3.40.50.980">
    <property type="match status" value="2"/>
</dbReference>
<evidence type="ECO:0000256" key="8">
    <source>
        <dbReference type="ARBA" id="ARBA00022737"/>
    </source>
</evidence>
<dbReference type="InterPro" id="IPR036291">
    <property type="entry name" value="NAD(P)-bd_dom_sf"/>
</dbReference>
<dbReference type="InterPro" id="IPR014030">
    <property type="entry name" value="Ketoacyl_synth_N"/>
</dbReference>
<dbReference type="InterPro" id="IPR023213">
    <property type="entry name" value="CAT-like_dom_sf"/>
</dbReference>
<evidence type="ECO:0000256" key="12">
    <source>
        <dbReference type="SAM" id="MobiDB-lite"/>
    </source>
</evidence>
<dbReference type="NCBIfam" id="TIGR01733">
    <property type="entry name" value="AA-adenyl-dom"/>
    <property type="match status" value="1"/>
</dbReference>
<dbReference type="Pfam" id="PF14765">
    <property type="entry name" value="PS-DH"/>
    <property type="match status" value="2"/>
</dbReference>
<feature type="region of interest" description="N-terminal hotdog fold" evidence="11">
    <location>
        <begin position="3211"/>
        <end position="3329"/>
    </location>
</feature>
<dbReference type="InterPro" id="IPR025110">
    <property type="entry name" value="AMP-bd_C"/>
</dbReference>
<dbReference type="InterPro" id="IPR014031">
    <property type="entry name" value="Ketoacyl_synth_C"/>
</dbReference>
<dbReference type="PROSITE" id="PS00606">
    <property type="entry name" value="KS3_1"/>
    <property type="match status" value="2"/>
</dbReference>
<dbReference type="SUPFAM" id="SSF52777">
    <property type="entry name" value="CoA-dependent acyltransferases"/>
    <property type="match status" value="2"/>
</dbReference>
<evidence type="ECO:0000256" key="10">
    <source>
        <dbReference type="ARBA" id="ARBA00054155"/>
    </source>
</evidence>
<keyword evidence="9" id="KW-0175">Coiled coil</keyword>
<dbReference type="InterPro" id="IPR049551">
    <property type="entry name" value="PKS_DH_C"/>
</dbReference>
<dbReference type="STRING" id="1192034.CAP_4376"/>
<feature type="region of interest" description="N-terminal hotdog fold" evidence="11">
    <location>
        <begin position="1466"/>
        <end position="1587"/>
    </location>
</feature>
<dbReference type="SMART" id="SM00823">
    <property type="entry name" value="PKS_PP"/>
    <property type="match status" value="4"/>
</dbReference>
<dbReference type="Gene3D" id="3.10.129.110">
    <property type="entry name" value="Polyketide synthase dehydratase"/>
    <property type="match status" value="2"/>
</dbReference>
<dbReference type="GO" id="GO:0004315">
    <property type="term" value="F:3-oxoacyl-[acyl-carrier-protein] synthase activity"/>
    <property type="evidence" value="ECO:0007669"/>
    <property type="project" value="InterPro"/>
</dbReference>
<dbReference type="Pfam" id="PF00501">
    <property type="entry name" value="AMP-binding"/>
    <property type="match status" value="1"/>
</dbReference>
<gene>
    <name evidence="17" type="ORF">CAP_4376</name>
</gene>
<dbReference type="GO" id="GO:0071770">
    <property type="term" value="P:DIM/DIP cell wall layer assembly"/>
    <property type="evidence" value="ECO:0007669"/>
    <property type="project" value="TreeGrafter"/>
</dbReference>
<feature type="region of interest" description="C-terminal hotdog fold" evidence="11">
    <location>
        <begin position="3351"/>
        <end position="3499"/>
    </location>
</feature>
<dbReference type="GO" id="GO:0043041">
    <property type="term" value="P:amino acid activation for nonribosomal peptide biosynthetic process"/>
    <property type="evidence" value="ECO:0007669"/>
    <property type="project" value="UniProtKB-ARBA"/>
</dbReference>
<dbReference type="InterPro" id="IPR056394">
    <property type="entry name" value="AprA-like_N"/>
</dbReference>
<keyword evidence="4" id="KW-0596">Phosphopantetheine</keyword>
<feature type="domain" description="N-acetyltransferase" evidence="14">
    <location>
        <begin position="503"/>
        <end position="699"/>
    </location>
</feature>
<dbReference type="PROSITE" id="PS52019">
    <property type="entry name" value="PKS_MFAS_DH"/>
    <property type="match status" value="2"/>
</dbReference>
<dbReference type="InterPro" id="IPR029063">
    <property type="entry name" value="SAM-dependent_MTases_sf"/>
</dbReference>
<comment type="pathway">
    <text evidence="3">Antibiotic biosynthesis.</text>
</comment>
<evidence type="ECO:0000259" key="16">
    <source>
        <dbReference type="PROSITE" id="PS52019"/>
    </source>
</evidence>
<evidence type="ECO:0000256" key="6">
    <source>
        <dbReference type="ARBA" id="ARBA00022553"/>
    </source>
</evidence>
<comment type="subcellular location">
    <subcellularLocation>
        <location evidence="2">Cytoplasm</location>
    </subcellularLocation>
</comment>
<feature type="region of interest" description="Disordered" evidence="12">
    <location>
        <begin position="2288"/>
        <end position="2311"/>
    </location>
</feature>
<dbReference type="SMART" id="SM00825">
    <property type="entry name" value="PKS_KS"/>
    <property type="match status" value="2"/>
</dbReference>
<evidence type="ECO:0000256" key="2">
    <source>
        <dbReference type="ARBA" id="ARBA00004496"/>
    </source>
</evidence>
<dbReference type="InterPro" id="IPR009081">
    <property type="entry name" value="PP-bd_ACP"/>
</dbReference>
<dbReference type="InterPro" id="IPR057326">
    <property type="entry name" value="KR_dom"/>
</dbReference>
<dbReference type="EMBL" id="ASRX01000032">
    <property type="protein sequence ID" value="EYF04556.1"/>
    <property type="molecule type" value="Genomic_DNA"/>
</dbReference>
<evidence type="ECO:0000259" key="15">
    <source>
        <dbReference type="PROSITE" id="PS52004"/>
    </source>
</evidence>
<name>A0A017T7M3_9BACT</name>
<dbReference type="Pfam" id="PF21394">
    <property type="entry name" value="Beta-ketacyl_N"/>
    <property type="match status" value="2"/>
</dbReference>
<dbReference type="PROSITE" id="PS51186">
    <property type="entry name" value="GNAT"/>
    <property type="match status" value="1"/>
</dbReference>
<dbReference type="InterPro" id="IPR050091">
    <property type="entry name" value="PKS_NRPS_Biosynth_Enz"/>
</dbReference>
<dbReference type="InterPro" id="IPR006162">
    <property type="entry name" value="Ppantetheine_attach_site"/>
</dbReference>
<dbReference type="InterPro" id="IPR013968">
    <property type="entry name" value="PKS_KR"/>
</dbReference>
<feature type="active site" description="Proton acceptor; for dehydratase activity" evidence="11">
    <location>
        <position position="3240"/>
    </location>
</feature>
<dbReference type="InterPro" id="IPR020807">
    <property type="entry name" value="PKS_DH"/>
</dbReference>
<dbReference type="CDD" id="cd19531">
    <property type="entry name" value="LCL_NRPS-like"/>
    <property type="match status" value="1"/>
</dbReference>
<feature type="domain" description="Ketosynthase family 3 (KS3)" evidence="15">
    <location>
        <begin position="2452"/>
        <end position="2884"/>
    </location>
</feature>
<dbReference type="InterPro" id="IPR010071">
    <property type="entry name" value="AA_adenyl_dom"/>
</dbReference>
<feature type="compositionally biased region" description="Basic and acidic residues" evidence="12">
    <location>
        <begin position="813"/>
        <end position="823"/>
    </location>
</feature>
<feature type="domain" description="Carrier" evidence="13">
    <location>
        <begin position="725"/>
        <end position="800"/>
    </location>
</feature>
<feature type="domain" description="Ketosynthase family 3 (KS3)" evidence="15">
    <location>
        <begin position="835"/>
        <end position="1263"/>
    </location>
</feature>
<organism evidence="17 18">
    <name type="scientific">Chondromyces apiculatus DSM 436</name>
    <dbReference type="NCBI Taxonomy" id="1192034"/>
    <lineage>
        <taxon>Bacteria</taxon>
        <taxon>Pseudomonadati</taxon>
        <taxon>Myxococcota</taxon>
        <taxon>Polyangia</taxon>
        <taxon>Polyangiales</taxon>
        <taxon>Polyangiaceae</taxon>
        <taxon>Chondromyces</taxon>
    </lineage>
</organism>
<proteinExistence type="predicted"/>
<dbReference type="InterPro" id="IPR001242">
    <property type="entry name" value="Condensation_dom"/>
</dbReference>
<keyword evidence="8" id="KW-0677">Repeat</keyword>
<feature type="compositionally biased region" description="Basic and acidic residues" evidence="12">
    <location>
        <begin position="5146"/>
        <end position="5165"/>
    </location>
</feature>
<dbReference type="SMART" id="SM00826">
    <property type="entry name" value="PKS_DH"/>
    <property type="match status" value="2"/>
</dbReference>
<feature type="domain" description="Carrier" evidence="13">
    <location>
        <begin position="3988"/>
        <end position="4065"/>
    </location>
</feature>
<evidence type="ECO:0000313" key="18">
    <source>
        <dbReference type="Proteomes" id="UP000019678"/>
    </source>
</evidence>
<feature type="domain" description="PKS/mFAS DH" evidence="16">
    <location>
        <begin position="1466"/>
        <end position="1748"/>
    </location>
</feature>
<dbReference type="InterPro" id="IPR018201">
    <property type="entry name" value="Ketoacyl_synth_AS"/>
</dbReference>
<comment type="cofactor">
    <cofactor evidence="1">
        <name>pantetheine 4'-phosphate</name>
        <dbReference type="ChEBI" id="CHEBI:47942"/>
    </cofactor>
</comment>
<evidence type="ECO:0000256" key="9">
    <source>
        <dbReference type="ARBA" id="ARBA00023054"/>
    </source>
</evidence>
<dbReference type="InterPro" id="IPR049900">
    <property type="entry name" value="PKS_mFAS_DH"/>
</dbReference>
<feature type="region of interest" description="Disordered" evidence="12">
    <location>
        <begin position="804"/>
        <end position="833"/>
    </location>
</feature>
<dbReference type="Gene3D" id="3.40.50.1820">
    <property type="entry name" value="alpha/beta hydrolase"/>
    <property type="match status" value="1"/>
</dbReference>
<dbReference type="InterPro" id="IPR056395">
    <property type="entry name" value="WH_AprA"/>
</dbReference>
<evidence type="ECO:0000256" key="4">
    <source>
        <dbReference type="ARBA" id="ARBA00022450"/>
    </source>
</evidence>
<dbReference type="Pfam" id="PF23526">
    <property type="entry name" value="AprA_N"/>
    <property type="match status" value="1"/>
</dbReference>
<dbReference type="Gene3D" id="3.30.70.3290">
    <property type="match status" value="1"/>
</dbReference>
<dbReference type="InterPro" id="IPR016039">
    <property type="entry name" value="Thiolase-like"/>
</dbReference>
<feature type="domain" description="PKS/mFAS DH" evidence="16">
    <location>
        <begin position="3211"/>
        <end position="3499"/>
    </location>
</feature>
<dbReference type="PANTHER" id="PTHR43775:SF37">
    <property type="entry name" value="SI:DKEY-61P9.11"/>
    <property type="match status" value="1"/>
</dbReference>
<sequence>MLSVFNTYSHGYVAIPVIEACRAWGLFRRLDAERPVHFAALSEGANRGYLRVALHMLESLGWVTRTTDGAYLLTEDARPHEIPEGAGELYRHPIEDLLQRDEPREILLRWIRGRVDGRGSASPQVTKLLDGVWMLPLFLALRERQRAGDAALFAGLDAPMREALRALFLHQRWATGGGEVLDLTDLGRQLVERALIMALPASYRPMLARMGEVLFGDPEPVFRVDPVSGEAHVDRRLNVLSSGFQHERYFADVEALVLELFNRLPLEEQPRYVADMGCGDGTFLKQIHALICTRTERGKRLNEFPLRLIGIDYNRAALRETARTLEGLSPILLEGDINDPQRLLSDLGAVGVSDPERILHVRSFLDHNFRYVPRGEGELPRHFGFAPGGVHVDARGESIASGDILEAWSKHLERWAAVVSAHGMILLEVHGMSPQLTRGHFETTESFYFDALHAFSSQHLIDAECFLMLAAGVGLFPRVKPTRYPKTLPFCRITLSHLEKRDYIVRPAEPGDLDALDELERLCWSPEVRTPREELSDRITRYPEGQLVVERREPVRSVVGVIYSQRIERAEALWTCSAREVHRLHRPDGPVVQLLTLNIAPTMQEQQLGDNLLEFMLQRCSMMNGVRSVVGVTRCKSYDKRSGVPLSEYVHWRTSRGTLADPILRFHEMHGARVEGVVPGFRPGDTQNDGHGVLISYEPLTRKRNEVTAGGQEQVERAGVAHSEASIARFVEMVIRRCLGETKEKAFAPDHPLIDMGLDSADLLELNEQIRHKYEVALDPTFFFQYNTAAKICASLERQLRRAPAPERAGASEVREEQARPDVSRGASAPRAPSPGGVAIIGVACRLPGGITTLEQLWPLLKGAGSAIGSLPEGRFPWPAGIDPAGQHRGIDRGGFLREIDGFDASFFRISPKEAESMDPQQRILLELAWEVLEDAGYPAESVAHTDASVFIGASGSDYGRLLETSGVAPGPHFGSGSSMAVLANRISYVLDLNGPSVQIDTACSSSLVALHQAVHALRAGESSLALVGGVNVICHPANSVVYHKAGMLAADGRCKTFDGAADGYVRAEGAIMVLLKPLERAVQDGDRIYAVIRGSATNHGGQASGLTVPNPEQQARLLLAAWRAAGISPDALGYIEAHGTGTSLGDPIEVRGMKEAFAAATGGGSPEARSCGLGSVKSNLGHLEAAAGLAGLLKLLLCLQKRELPATIHFSSLNPHIQLDESPFYIVDRHQEWRPRPGSPALLGGVSSFGSGGANAHVVLEEYRQPERRGPGAQGPHVFVLSAKNEEQLRTYAGNVLSWLRAGEREATATFADVVFTFQKGRQAMDERLAMVVASEGDLSRKLARYIARERDIEDCYQGNLRSVPAGMKALVQGAPAEQLGRLAAQRGDLGSLASLWAAGVTIDWEAMHDEGVFQGSGLVAGGDHGLRHVSAPTYPFAHERHWLPGRAPSAGAPGLSSVAAPGLHPLLDSNESTLKEQKYRKVFDRKVFYLEDHVVHGQVILPGVAHLEMARAAGARALGGEVVAVRDVMWGRPVLLQDATCPVAIHLVPRGDVVSFEIRRDAEAATGGAWVFSQGTMAKAESTSARPEKVDLGAIRARCSAVVEAHAIDAHLKDLGFDYGPSFQLTESMYVGEEEALMAIRVPEALWDGWSTFVWHPSLLDTAVRACFMIGLGKNDLNATLRIPFSLGSLRAFGSVPKACLSYARLVKKHENGDYVADISILDMDGVELLRFEDFCFKRFKAQPVAEPKKEEARRLPLYQPVWERTELPAVEVRGVRDLGARGGDRRILVVDTTRDCRDTLAEHLSRNHGIPGEDVIWIEPHGAYRPISSVHVQIAPGELGDARKLLAMLESAGRRPTDVLYALPCATPQDDEAGLPGDEGSLAQGLNRGLHGLMSLVKALMQQAPRHAVRVVACFPEDPRALPLHETIAGLARSIPGIAPAVSLVTVRVDATQPSRAGREALSPSLLARELLGGAPNGTEILYRSEERFTRHLQRLEDADRRASGPTFRQGGTYLITGGLGGIGLQMASFLASLCGAHLLLLGRSSLDARGLERLATLRETAGSVTYLQVDVADRQGLAAALEEARRGVGSLHGVLHCAGLAGEPFTPETTAASFEQGMRAKVHGTVNLDLATRDDPLDFFLLFSSLSSFLGDFGRGSYAAGNRFLDGFAAWRGHLEAGQRRHGKTISVNWPYWKEGGFQDDFFRDERGRALYFEHGGFTAITAAEGQAILEEALRLGSPQVVVAPGDRRKVERVLGVTGGVPLSMPSATDAREPVPPLRAARREPVPPLAQEPPRAAAKETAAGSGRESAEPVAIVTGAVRYLTGLISEATGVAAAKIDADEGLGAYGIDSMIIMDMNSRLREDFGSLPGTLFFEYSTVRSLAGYFAEHHGDKLRGLLAARFGVKAPRGGASQVHRAATSIPEPVHLRPIREVRERDLSEQRPVARERRDVAIIGVAGRYPQARNLREFWANLVAGRDCIEEIPLERWDHRKYYTPHHPRPDQTNSKWGGFIADVDKFDPLFFNISPREANYMDPQQRLFAEVVWEACEDAGYRWDRTSNRAELPRENNVGVFVGSMYHDYDFLEGHVATSYWASFIANRISYFFNFRGPSVSLDTACSSSLTSIVLAYESVRKGECYAAIAGGTNLSIHPKKYARLSQLNLLSSEGKCRSFGAGGSGYVPGEGVGAILMKSLDDALRDGDHIYGVIKGGALNHGGKVNGFTVPNPNAQASLILDALQNSQVSPRSISYVESHGTGTALGDPIEVAGLTKAFRRHTQDSQFCAIASVKSNVGHLEGAAGVVAVTKVLLQMRYGTLVPSLHAEELNPLIDFQRSPFKVQRHLEAWKRPVLLDEGGEKEGPRVAGISSFGAGGSNAHVLIEEFVPEGGAAREGDEEEPDLFVVPLSAKNVERLRAQAAQLLAFLEDARLRDEAVQGAAWTQPDEGPAVASASARARFAGVIRPLFARSLGVEEHHLVDEERFEDYGVGRLEQLQALEAVQEEFGVALDATEFLTKGSLAILLAYLDEKLGAPARPPSEAVSEAVAAHALAFRGPTLRIADVAYTLQVGREAMEERLGLLVTSLEDLEQKLRSFLAPEGPAERRGPQGKRAIEGVYQAQGARSKEVLGAFLGDEDLAMLLDTWMHGRRYEKLVEAWVQGFEVDWNRLHDSDFIPPPRRISLPTYPFARERCWVPEEEGTAEAPREAGQLHPLLGQNVSSFARQRFTTTLTGRELFLTDHVVAQRKVLPGVAYLEMACVGGGIAAERQVSAVRDVVWARPVVVDGGPITLDVDFHAEGDGARFEVRSHDDDGRPGVFAQGRVIYGAANGANGAHLAPPVHRELEAIRARCREREDGADCYRAFAKLGFAYGPSFRCIQEVWRNEHESLSLLELPQEAVRGLDAFRLHPALMDSALHALMLLSSERGAEPQVLVPYSLGALELFGPLTSRCYSLITSRSRLPSSESEERRFDVEILDEQGRLLARLTDLVVRPLLKGAPPPERLYYRQVWSSSPQGAAPAGATPRGPLLVFEGPGDGASAWSEARWTQVVRVRPGSGFKDLGGGRFEVAPGSLDDHRLLLRTLDDRGMAPACVVHAWSRPAFDATLGVLAEQLELGLHSMFALCRALVERRGQQKVHLLYVYRESHPGAEPPYAAVGGFLRSLRQENPHLFCRTVALFPTESVAEVAYRELQPDRIAERAVEVRYGEGQRWAMDLERVRAMPAREPPLKRGGVYLITGGAGGLGLLFGAFLANHHQARVVLCGRSALGEDRAAELRRIQEKGGELVYLQADVAVREEVDALLATIKACFGGLDGILHSAGVARNAYVRNKSRRDIEAVVSAKVFGTVNLDAATKDENLAFFALFSSISAVVDIVGQADYSFANRFLDAFASWRELSRAAGQRRGRTLSINWPLWSEGGMKVDGESELFLQTSMGMTPFEARSGLESFLQAFALDDAQLMVVEGDPRKIERFVVTGGSSRRAAHASAPGDALERLRAEILHRVARFLQMAPEKVGLDVQLTDYGIDSITSMAFVNQLNKELDLALSPAILFEFSTVESLARHLYEHHGESLGRLVPFVEPLPATPPPREPRLLPLSHGQQALWFLHQLAPESAAYHIALTFRIASPLNLVAFHDAWRLLVERHPALRTTIQARQGVPMQEIHDAPEMFFEHVDALEFSPDELRREVEERYRRPFDLARGPLVRVHLFRCAGQDHVFLLNMHHIVADAWSVWTLMRELGVVYPSLDKGESPSLPPLTHSHADFMSSERSMLSSGEGDRLREYWQRTLGGTPPVLNLPVDHPRSVSQTFNGSSRYFTLDAVLSRRLAALAQQERATLFMVLLAAYQILLHRYTGDDMVWIGSPTSGRRDDRFNDVVGYFVNPVVLRGDLSERLTFRAHLKQVRETVLRALEHQHYPFPLLVEQLNPDRRTGRSPLFQAEFVFQKAHGHGDIIGLLSQEPGVRTTLGGLDLTSFPMAQQEGQFDLTLEMMELGTTLSGSLKYNADLFDEATVARMVGHFHVLLESVTAHPDLDVPEHPLVSAGEQRRILEDWNRTEASYPADRPAHRLFEEQARLHPEKEAIFCGGQRLSYQALNARSNRLARRLRALGVGPEILVGICVPRSLDMAVALLGVLKAGGAYVPMDPTYPADRLTYMLEHAKVGVLVTFQGSPVTTSGGAVSTLYLGDPEAWQEDGDGADLDVDVLPDNTAYVIYTSGSTGVPKGVLVTHRALTNFLCSMQRRLSFERSERLLAVTTISFDIAAMELYLPLITGASVVVADRDSAADGASLQRMLATHEISSMQATPATWRLLLASGWKASANLTVFCGGEALPTTLSRQLLENAKAVWNLYGPTETTIWSALAPVTHAASPQLAVEPIGVPIDNTTIYILDRGLRLVPPGVIGDVHIGGDGLARGYLDRPGLTAERFVPDPFGSGARLYRTGDQGRFLADGRIEFVARGDKQLKIRGFRIEPGEIEAALKKHSGVSDCVVLGRDDMGSEKALVAYVVTRSGDEPQPRELQSFLRKWLPEYMIPAAFVALDALPLTPNNKVDRRALPRPDRAASTVEGAYVAPRFATEETLAGLYRDILGCEQVGIHDGFFDIGGSSLLAARLIFRIQETFTIPLPVSFLFEHSTIADLAGAIEAMKAGESTMPRHGEDDGARSAGVEAREPDADDTRLLRIFERLRGDDLDLDEAKRLMDMSL</sequence>
<dbReference type="Pfam" id="PF23589">
    <property type="entry name" value="WHD_AprA"/>
    <property type="match status" value="1"/>
</dbReference>
<dbReference type="InterPro" id="IPR036736">
    <property type="entry name" value="ACP-like_sf"/>
</dbReference>
<dbReference type="InterPro" id="IPR056393">
    <property type="entry name" value="AprA-like_MT2"/>
</dbReference>
<evidence type="ECO:0000256" key="3">
    <source>
        <dbReference type="ARBA" id="ARBA00004792"/>
    </source>
</evidence>
<feature type="active site" description="Proton donor; for dehydratase activity" evidence="11">
    <location>
        <position position="3412"/>
    </location>
</feature>
<dbReference type="Gene3D" id="3.30.559.10">
    <property type="entry name" value="Chloramphenicol acetyltransferase-like domain"/>
    <property type="match status" value="1"/>
</dbReference>
<dbReference type="PROSITE" id="PS50075">
    <property type="entry name" value="CARRIER"/>
    <property type="match status" value="4"/>
</dbReference>
<dbReference type="InterPro" id="IPR042104">
    <property type="entry name" value="PKS_dehydratase_sf"/>
</dbReference>
<reference evidence="17 18" key="1">
    <citation type="submission" date="2013-05" db="EMBL/GenBank/DDBJ databases">
        <title>Genome assembly of Chondromyces apiculatus DSM 436.</title>
        <authorList>
            <person name="Sharma G."/>
            <person name="Khatri I."/>
            <person name="Kaur C."/>
            <person name="Mayilraj S."/>
            <person name="Subramanian S."/>
        </authorList>
    </citation>
    <scope>NUCLEOTIDE SEQUENCE [LARGE SCALE GENOMIC DNA]</scope>
    <source>
        <strain evidence="17 18">DSM 436</strain>
    </source>
</reference>
<dbReference type="Gene3D" id="1.10.1200.10">
    <property type="entry name" value="ACP-like"/>
    <property type="match status" value="4"/>
</dbReference>
<dbReference type="GO" id="GO:0031177">
    <property type="term" value="F:phosphopantetheine binding"/>
    <property type="evidence" value="ECO:0007669"/>
    <property type="project" value="InterPro"/>
</dbReference>
<dbReference type="GO" id="GO:0005886">
    <property type="term" value="C:plasma membrane"/>
    <property type="evidence" value="ECO:0007669"/>
    <property type="project" value="TreeGrafter"/>
</dbReference>
<dbReference type="InterPro" id="IPR000873">
    <property type="entry name" value="AMP-dep_synth/lig_dom"/>
</dbReference>
<dbReference type="PROSITE" id="PS00455">
    <property type="entry name" value="AMP_BINDING"/>
    <property type="match status" value="1"/>
</dbReference>
<dbReference type="PROSITE" id="PS52004">
    <property type="entry name" value="KS3_2"/>
    <property type="match status" value="2"/>
</dbReference>
<keyword evidence="7" id="KW-0808">Transferase</keyword>
<dbReference type="GO" id="GO:0016874">
    <property type="term" value="F:ligase activity"/>
    <property type="evidence" value="ECO:0007669"/>
    <property type="project" value="UniProtKB-KW"/>
</dbReference>